<evidence type="ECO:0000313" key="2">
    <source>
        <dbReference type="EMBL" id="EFN76484.1"/>
    </source>
</evidence>
<feature type="region of interest" description="Disordered" evidence="1">
    <location>
        <begin position="71"/>
        <end position="118"/>
    </location>
</feature>
<organism evidence="3">
    <name type="scientific">Harpegnathos saltator</name>
    <name type="common">Jerdon's jumping ant</name>
    <dbReference type="NCBI Taxonomy" id="610380"/>
    <lineage>
        <taxon>Eukaryota</taxon>
        <taxon>Metazoa</taxon>
        <taxon>Ecdysozoa</taxon>
        <taxon>Arthropoda</taxon>
        <taxon>Hexapoda</taxon>
        <taxon>Insecta</taxon>
        <taxon>Pterygota</taxon>
        <taxon>Neoptera</taxon>
        <taxon>Endopterygota</taxon>
        <taxon>Hymenoptera</taxon>
        <taxon>Apocrita</taxon>
        <taxon>Aculeata</taxon>
        <taxon>Formicoidea</taxon>
        <taxon>Formicidae</taxon>
        <taxon>Ponerinae</taxon>
        <taxon>Ponerini</taxon>
        <taxon>Harpegnathos</taxon>
    </lineage>
</organism>
<dbReference type="AlphaFoldDB" id="E2C6E5"/>
<evidence type="ECO:0000313" key="3">
    <source>
        <dbReference type="Proteomes" id="UP000008237"/>
    </source>
</evidence>
<dbReference type="InParanoid" id="E2C6E5"/>
<proteinExistence type="predicted"/>
<dbReference type="EMBL" id="GL453116">
    <property type="protein sequence ID" value="EFN76484.1"/>
    <property type="molecule type" value="Genomic_DNA"/>
</dbReference>
<gene>
    <name evidence="2" type="ORF">EAI_05509</name>
</gene>
<protein>
    <submittedName>
        <fullName evidence="2">Uncharacterized protein</fullName>
    </submittedName>
</protein>
<sequence length="118" mass="13278">MLSSITLEATESFLRRSADVLWTREERAQRAQRRDRVAGQIAKILDGCLEMRERVRKLRKETVPPLLKAKFLDGPLEKESSPVPHGGDQSPLLKRGNAGNSQLNTEDFNHKASTQQGI</sequence>
<dbReference type="Proteomes" id="UP000008237">
    <property type="component" value="Unassembled WGS sequence"/>
</dbReference>
<accession>E2C6E5</accession>
<name>E2C6E5_HARSA</name>
<reference evidence="2 3" key="1">
    <citation type="journal article" date="2010" name="Science">
        <title>Genomic comparison of the ants Camponotus floridanus and Harpegnathos saltator.</title>
        <authorList>
            <person name="Bonasio R."/>
            <person name="Zhang G."/>
            <person name="Ye C."/>
            <person name="Mutti N.S."/>
            <person name="Fang X."/>
            <person name="Qin N."/>
            <person name="Donahue G."/>
            <person name="Yang P."/>
            <person name="Li Q."/>
            <person name="Li C."/>
            <person name="Zhang P."/>
            <person name="Huang Z."/>
            <person name="Berger S.L."/>
            <person name="Reinberg D."/>
            <person name="Wang J."/>
            <person name="Liebig J."/>
        </authorList>
    </citation>
    <scope>NUCLEOTIDE SEQUENCE [LARGE SCALE GENOMIC DNA]</scope>
    <source>
        <strain evidence="2 3">R22 G/1</strain>
    </source>
</reference>
<feature type="compositionally biased region" description="Polar residues" evidence="1">
    <location>
        <begin position="98"/>
        <end position="118"/>
    </location>
</feature>
<keyword evidence="3" id="KW-1185">Reference proteome</keyword>
<evidence type="ECO:0000256" key="1">
    <source>
        <dbReference type="SAM" id="MobiDB-lite"/>
    </source>
</evidence>